<dbReference type="EMBL" id="BQNB010015228">
    <property type="protein sequence ID" value="GJT37501.1"/>
    <property type="molecule type" value="Genomic_DNA"/>
</dbReference>
<dbReference type="Proteomes" id="UP001151760">
    <property type="component" value="Unassembled WGS sequence"/>
</dbReference>
<comment type="caution">
    <text evidence="1">The sequence shown here is derived from an EMBL/GenBank/DDBJ whole genome shotgun (WGS) entry which is preliminary data.</text>
</comment>
<reference evidence="1" key="2">
    <citation type="submission" date="2022-01" db="EMBL/GenBank/DDBJ databases">
        <authorList>
            <person name="Yamashiro T."/>
            <person name="Shiraishi A."/>
            <person name="Satake H."/>
            <person name="Nakayama K."/>
        </authorList>
    </citation>
    <scope>NUCLEOTIDE SEQUENCE</scope>
</reference>
<sequence length="138" mass="15616">MDTIRLRWGLKSSWGECSTAKSRITCDNVNGNTTLSEVQGVFLQITFGMRVNLTAKAMGLRVANSHTGNHCEDGFIPLETIRRFLGVIRSRSHLSSKGRPLSQRGGFIEEEVEVEVDIEVEDKNQRIRRSRRSQSHQT</sequence>
<keyword evidence="2" id="KW-1185">Reference proteome</keyword>
<protein>
    <submittedName>
        <fullName evidence="1">Uncharacterized protein</fullName>
    </submittedName>
</protein>
<organism evidence="1 2">
    <name type="scientific">Tanacetum coccineum</name>
    <dbReference type="NCBI Taxonomy" id="301880"/>
    <lineage>
        <taxon>Eukaryota</taxon>
        <taxon>Viridiplantae</taxon>
        <taxon>Streptophyta</taxon>
        <taxon>Embryophyta</taxon>
        <taxon>Tracheophyta</taxon>
        <taxon>Spermatophyta</taxon>
        <taxon>Magnoliopsida</taxon>
        <taxon>eudicotyledons</taxon>
        <taxon>Gunneridae</taxon>
        <taxon>Pentapetalae</taxon>
        <taxon>asterids</taxon>
        <taxon>campanulids</taxon>
        <taxon>Asterales</taxon>
        <taxon>Asteraceae</taxon>
        <taxon>Asteroideae</taxon>
        <taxon>Anthemideae</taxon>
        <taxon>Anthemidinae</taxon>
        <taxon>Tanacetum</taxon>
    </lineage>
</organism>
<proteinExistence type="predicted"/>
<reference evidence="1" key="1">
    <citation type="journal article" date="2022" name="Int. J. Mol. Sci.">
        <title>Draft Genome of Tanacetum Coccineum: Genomic Comparison of Closely Related Tanacetum-Family Plants.</title>
        <authorList>
            <person name="Yamashiro T."/>
            <person name="Shiraishi A."/>
            <person name="Nakayama K."/>
            <person name="Satake H."/>
        </authorList>
    </citation>
    <scope>NUCLEOTIDE SEQUENCE</scope>
</reference>
<evidence type="ECO:0000313" key="2">
    <source>
        <dbReference type="Proteomes" id="UP001151760"/>
    </source>
</evidence>
<evidence type="ECO:0000313" key="1">
    <source>
        <dbReference type="EMBL" id="GJT37501.1"/>
    </source>
</evidence>
<accession>A0ABQ5DGV9</accession>
<name>A0ABQ5DGV9_9ASTR</name>
<gene>
    <name evidence="1" type="ORF">Tco_0937366</name>
</gene>